<evidence type="ECO:0000256" key="5">
    <source>
        <dbReference type="ARBA" id="ARBA00022692"/>
    </source>
</evidence>
<comment type="similarity">
    <text evidence="2">Belongs to the Toll-like receptor family.</text>
</comment>
<dbReference type="SMART" id="SM00255">
    <property type="entry name" value="TIR"/>
    <property type="match status" value="1"/>
</dbReference>
<reference evidence="15" key="1">
    <citation type="submission" date="2018-11" db="EMBL/GenBank/DDBJ databases">
        <authorList>
            <person name="Alioto T."/>
            <person name="Alioto T."/>
        </authorList>
    </citation>
    <scope>NUCLEOTIDE SEQUENCE</scope>
</reference>
<dbReference type="PROSITE" id="PS51450">
    <property type="entry name" value="LRR"/>
    <property type="match status" value="1"/>
</dbReference>
<keyword evidence="8" id="KW-0391">Immunity</keyword>
<dbReference type="AlphaFoldDB" id="A0A8B6G4U5"/>
<evidence type="ECO:0000259" key="14">
    <source>
        <dbReference type="PROSITE" id="PS50104"/>
    </source>
</evidence>
<evidence type="ECO:0000256" key="1">
    <source>
        <dbReference type="ARBA" id="ARBA00004479"/>
    </source>
</evidence>
<evidence type="ECO:0000256" key="10">
    <source>
        <dbReference type="ARBA" id="ARBA00023136"/>
    </source>
</evidence>
<feature type="transmembrane region" description="Helical" evidence="13">
    <location>
        <begin position="546"/>
        <end position="570"/>
    </location>
</feature>
<proteinExistence type="inferred from homology"/>
<keyword evidence="6" id="KW-0732">Signal</keyword>
<evidence type="ECO:0000256" key="11">
    <source>
        <dbReference type="ARBA" id="ARBA00023170"/>
    </source>
</evidence>
<organism evidence="15 16">
    <name type="scientific">Mytilus galloprovincialis</name>
    <name type="common">Mediterranean mussel</name>
    <dbReference type="NCBI Taxonomy" id="29158"/>
    <lineage>
        <taxon>Eukaryota</taxon>
        <taxon>Metazoa</taxon>
        <taxon>Spiralia</taxon>
        <taxon>Lophotrochozoa</taxon>
        <taxon>Mollusca</taxon>
        <taxon>Bivalvia</taxon>
        <taxon>Autobranchia</taxon>
        <taxon>Pteriomorphia</taxon>
        <taxon>Mytilida</taxon>
        <taxon>Mytiloidea</taxon>
        <taxon>Mytilidae</taxon>
        <taxon>Mytilinae</taxon>
        <taxon>Mytilus</taxon>
    </lineage>
</organism>
<dbReference type="Gene3D" id="3.40.50.10140">
    <property type="entry name" value="Toll/interleukin-1 receptor homology (TIR) domain"/>
    <property type="match status" value="1"/>
</dbReference>
<dbReference type="Pfam" id="PF13855">
    <property type="entry name" value="LRR_8"/>
    <property type="match status" value="2"/>
</dbReference>
<evidence type="ECO:0000256" key="13">
    <source>
        <dbReference type="SAM" id="Phobius"/>
    </source>
</evidence>
<gene>
    <name evidence="15" type="ORF">MGAL_10B079819</name>
</gene>
<dbReference type="GO" id="GO:0045087">
    <property type="term" value="P:innate immune response"/>
    <property type="evidence" value="ECO:0007669"/>
    <property type="project" value="UniProtKB-KW"/>
</dbReference>
<evidence type="ECO:0000313" key="16">
    <source>
        <dbReference type="Proteomes" id="UP000596742"/>
    </source>
</evidence>
<keyword evidence="3" id="KW-0399">Innate immunity</keyword>
<evidence type="ECO:0000256" key="8">
    <source>
        <dbReference type="ARBA" id="ARBA00022859"/>
    </source>
</evidence>
<dbReference type="InterPro" id="IPR017241">
    <property type="entry name" value="Toll-like_receptor"/>
</dbReference>
<dbReference type="PANTHER" id="PTHR24365:SF541">
    <property type="entry name" value="PROTEIN TOLL-RELATED"/>
    <property type="match status" value="1"/>
</dbReference>
<keyword evidence="5 13" id="KW-0812">Transmembrane</keyword>
<evidence type="ECO:0000256" key="3">
    <source>
        <dbReference type="ARBA" id="ARBA00022588"/>
    </source>
</evidence>
<dbReference type="InterPro" id="IPR001611">
    <property type="entry name" value="Leu-rich_rpt"/>
</dbReference>
<keyword evidence="11" id="KW-0675">Receptor</keyword>
<dbReference type="SMART" id="SM00369">
    <property type="entry name" value="LRR_TYP"/>
    <property type="match status" value="4"/>
</dbReference>
<keyword evidence="9 13" id="KW-1133">Transmembrane helix</keyword>
<dbReference type="InterPro" id="IPR032675">
    <property type="entry name" value="LRR_dom_sf"/>
</dbReference>
<dbReference type="FunFam" id="3.40.50.10140:FF:000001">
    <property type="entry name" value="Toll-like receptor 2"/>
    <property type="match status" value="1"/>
</dbReference>
<keyword evidence="16" id="KW-1185">Reference proteome</keyword>
<keyword evidence="12" id="KW-0325">Glycoprotein</keyword>
<evidence type="ECO:0000256" key="7">
    <source>
        <dbReference type="ARBA" id="ARBA00022737"/>
    </source>
</evidence>
<comment type="caution">
    <text evidence="15">The sequence shown here is derived from an EMBL/GenBank/DDBJ whole genome shotgun (WGS) entry which is preliminary data.</text>
</comment>
<dbReference type="GO" id="GO:0002224">
    <property type="term" value="P:toll-like receptor signaling pathway"/>
    <property type="evidence" value="ECO:0007669"/>
    <property type="project" value="InterPro"/>
</dbReference>
<dbReference type="InterPro" id="IPR003591">
    <property type="entry name" value="Leu-rich_rpt_typical-subtyp"/>
</dbReference>
<dbReference type="InterPro" id="IPR035897">
    <property type="entry name" value="Toll_tir_struct_dom_sf"/>
</dbReference>
<dbReference type="PROSITE" id="PS50104">
    <property type="entry name" value="TIR"/>
    <property type="match status" value="1"/>
</dbReference>
<evidence type="ECO:0000256" key="2">
    <source>
        <dbReference type="ARBA" id="ARBA00009634"/>
    </source>
</evidence>
<dbReference type="SUPFAM" id="SSF52200">
    <property type="entry name" value="Toll/Interleukin receptor TIR domain"/>
    <property type="match status" value="1"/>
</dbReference>
<dbReference type="GO" id="GO:0004888">
    <property type="term" value="F:transmembrane signaling receptor activity"/>
    <property type="evidence" value="ECO:0007669"/>
    <property type="project" value="InterPro"/>
</dbReference>
<comment type="subcellular location">
    <subcellularLocation>
        <location evidence="1">Membrane</location>
        <topology evidence="1">Single-pass type I membrane protein</topology>
    </subcellularLocation>
</comment>
<dbReference type="EMBL" id="UYJE01007860">
    <property type="protein sequence ID" value="VDI58623.1"/>
    <property type="molecule type" value="Genomic_DNA"/>
</dbReference>
<evidence type="ECO:0000313" key="15">
    <source>
        <dbReference type="EMBL" id="VDI58623.1"/>
    </source>
</evidence>
<keyword evidence="4" id="KW-0433">Leucine-rich repeat</keyword>
<sequence>MFMKRAQLELRCTKYYNKGELYYDCSNKNLITIPDLPTNIVYLNLQHNKIVDLTSYHLRNMGNLKVLDLSFNYLKSINNVSFHGLMMLQQLRLNNNKLGYDVTVFPISCLLPLKSLKQLSVQNNGNGFTYPLRQIAHLTNLEVLQMDIGIPVDSKTYRLLALHKRYCNFLHLNSLFLYFRGIEMHKLYLLNFLPNTYYLPKLRKSFFKCTPNLTHLYLYGCVFTHIDDFALSKLNKLKFVQIDYSDIVVKSLPIARRHIISLISALSYTPTEVLIIQNVLQYDNINYPTTIGHLCYLYKNLTEQCVWKLFNKILNRTSIRQLHLSNIFGLNQNCTPTQAVINAPPSLQIVNLTMNNLTWIALNLSSVVSLYLVHNRLGNYLVDNSYSITQSSKLENISLSHNLIYQLNTEIFKGQPYLKHIDLSFNFLSDISFNPSHLEKLHILNLTYNTIKFLNEKFMKKIVTLLKKNNNTKIDLRKNQLLCNCYTVPSLKLMLKIRQHFINFSQYQCTYENGTRSKANSFGKVILYLVQDCSKLKPKTKNTTTLTLSASLTVFCIITAMLLSSAVVIYKQRWKLRYMYYTARMKYISKENEDEDSSEYNYDAFISYSDEDRMFVIDHCIKKLEEDRNLKLCIHERDFIPGHDINNNMVTAIQTSRKTICIITRSFLESDFCMFEFNMARMESTHSRNGKNILFLVFYEKLSSKDLPLVLCEHIQKQSYIQYQSNEIANAIFWDKISDAINA</sequence>
<evidence type="ECO:0000256" key="4">
    <source>
        <dbReference type="ARBA" id="ARBA00022614"/>
    </source>
</evidence>
<dbReference type="OrthoDB" id="8861968at2759"/>
<dbReference type="PANTHER" id="PTHR24365">
    <property type="entry name" value="TOLL-LIKE RECEPTOR"/>
    <property type="match status" value="1"/>
</dbReference>
<evidence type="ECO:0000256" key="12">
    <source>
        <dbReference type="ARBA" id="ARBA00023180"/>
    </source>
</evidence>
<dbReference type="Proteomes" id="UP000596742">
    <property type="component" value="Unassembled WGS sequence"/>
</dbReference>
<dbReference type="Pfam" id="PF01582">
    <property type="entry name" value="TIR"/>
    <property type="match status" value="1"/>
</dbReference>
<evidence type="ECO:0000256" key="6">
    <source>
        <dbReference type="ARBA" id="ARBA00022729"/>
    </source>
</evidence>
<dbReference type="PIRSF" id="PIRSF037595">
    <property type="entry name" value="Toll-like_receptor"/>
    <property type="match status" value="1"/>
</dbReference>
<dbReference type="InterPro" id="IPR000157">
    <property type="entry name" value="TIR_dom"/>
</dbReference>
<name>A0A8B6G4U5_MYTGA</name>
<keyword evidence="7" id="KW-0677">Repeat</keyword>
<dbReference type="SUPFAM" id="SSF52058">
    <property type="entry name" value="L domain-like"/>
    <property type="match status" value="1"/>
</dbReference>
<dbReference type="SMART" id="SM00365">
    <property type="entry name" value="LRR_SD22"/>
    <property type="match status" value="3"/>
</dbReference>
<dbReference type="GO" id="GO:0005886">
    <property type="term" value="C:plasma membrane"/>
    <property type="evidence" value="ECO:0007669"/>
    <property type="project" value="TreeGrafter"/>
</dbReference>
<evidence type="ECO:0000256" key="9">
    <source>
        <dbReference type="ARBA" id="ARBA00022989"/>
    </source>
</evidence>
<dbReference type="Gene3D" id="3.80.10.10">
    <property type="entry name" value="Ribonuclease Inhibitor"/>
    <property type="match status" value="2"/>
</dbReference>
<accession>A0A8B6G4U5</accession>
<protein>
    <recommendedName>
        <fullName evidence="14">TIR domain-containing protein</fullName>
    </recommendedName>
</protein>
<keyword evidence="10 13" id="KW-0472">Membrane</keyword>
<feature type="domain" description="TIR" evidence="14">
    <location>
        <begin position="600"/>
        <end position="741"/>
    </location>
</feature>